<feature type="transmembrane region" description="Helical" evidence="14">
    <location>
        <begin position="131"/>
        <end position="149"/>
    </location>
</feature>
<evidence type="ECO:0000256" key="4">
    <source>
        <dbReference type="ARBA" id="ARBA00022692"/>
    </source>
</evidence>
<keyword evidence="18" id="KW-1185">Reference proteome</keyword>
<name>A0A0C5CDW7_HEYCO</name>
<dbReference type="InterPro" id="IPR052016">
    <property type="entry name" value="Bact_Sigma-Reg"/>
</dbReference>
<reference evidence="19" key="4">
    <citation type="submission" date="2016-01" db="EMBL/GenBank/DDBJ databases">
        <authorList>
            <person name="Mitreva M."/>
            <person name="Pepin K.H."/>
            <person name="Mihindukulasuriya K.A."/>
            <person name="Fulton R."/>
            <person name="Fronick C."/>
            <person name="O'Laughlin M."/>
            <person name="Miner T."/>
            <person name="Herter B."/>
            <person name="Rosa B.A."/>
            <person name="Cordes M."/>
            <person name="Tomlinson C."/>
            <person name="Wollam A."/>
            <person name="Palsikar V.B."/>
            <person name="Mardis E.R."/>
            <person name="Wilson R.K."/>
        </authorList>
    </citation>
    <scope>NUCLEOTIDE SEQUENCE [LARGE SCALE GENOMIC DNA]</scope>
    <source>
        <strain evidence="19">GED7749B</strain>
    </source>
</reference>
<feature type="domain" description="PPM-type phosphatase" evidence="15">
    <location>
        <begin position="599"/>
        <end position="809"/>
    </location>
</feature>
<keyword evidence="6" id="KW-0904">Protein phosphatase</keyword>
<keyword evidence="4 14" id="KW-0812">Transmembrane</keyword>
<dbReference type="InterPro" id="IPR045768">
    <property type="entry name" value="SpoIIE_N"/>
</dbReference>
<gene>
    <name evidence="17" type="ORF">HMPREF3213_00289</name>
    <name evidence="16" type="ORF">SB48_HM08orf06586</name>
</gene>
<dbReference type="Proteomes" id="UP000070376">
    <property type="component" value="Unassembled WGS sequence"/>
</dbReference>
<dbReference type="STRING" id="1398.AB434_1202"/>
<feature type="transmembrane region" description="Helical" evidence="14">
    <location>
        <begin position="198"/>
        <end position="217"/>
    </location>
</feature>
<evidence type="ECO:0000256" key="12">
    <source>
        <dbReference type="ARBA" id="ARBA00058752"/>
    </source>
</evidence>
<comment type="catalytic activity">
    <reaction evidence="10">
        <text>O-phospho-L-seryl-[protein] + H2O = L-seryl-[protein] + phosphate</text>
        <dbReference type="Rhea" id="RHEA:20629"/>
        <dbReference type="Rhea" id="RHEA-COMP:9863"/>
        <dbReference type="Rhea" id="RHEA-COMP:11604"/>
        <dbReference type="ChEBI" id="CHEBI:15377"/>
        <dbReference type="ChEBI" id="CHEBI:29999"/>
        <dbReference type="ChEBI" id="CHEBI:43474"/>
        <dbReference type="ChEBI" id="CHEBI:83421"/>
        <dbReference type="EC" id="3.1.3.16"/>
    </reaction>
</comment>
<feature type="transmembrane region" description="Helical" evidence="14">
    <location>
        <begin position="285"/>
        <end position="301"/>
    </location>
</feature>
<evidence type="ECO:0000313" key="16">
    <source>
        <dbReference type="EMBL" id="AJO24969.1"/>
    </source>
</evidence>
<evidence type="ECO:0000256" key="11">
    <source>
        <dbReference type="ARBA" id="ARBA00048336"/>
    </source>
</evidence>
<evidence type="ECO:0000256" key="6">
    <source>
        <dbReference type="ARBA" id="ARBA00022912"/>
    </source>
</evidence>
<keyword evidence="3" id="KW-1003">Cell membrane</keyword>
<dbReference type="NCBIfam" id="TIGR02865">
    <property type="entry name" value="spore_II_E"/>
    <property type="match status" value="1"/>
</dbReference>
<keyword evidence="8 14" id="KW-1133">Transmembrane helix</keyword>
<proteinExistence type="predicted"/>
<reference evidence="17" key="3">
    <citation type="submission" date="2016-01" db="EMBL/GenBank/DDBJ databases">
        <authorList>
            <person name="Oliw E.H."/>
        </authorList>
    </citation>
    <scope>NUCLEOTIDE SEQUENCE [LARGE SCALE GENOMIC DNA]</scope>
    <source>
        <strain evidence="17">GED7749B</strain>
    </source>
</reference>
<dbReference type="InterPro" id="IPR036457">
    <property type="entry name" value="PPM-type-like_dom_sf"/>
</dbReference>
<evidence type="ECO:0000256" key="8">
    <source>
        <dbReference type="ARBA" id="ARBA00022989"/>
    </source>
</evidence>
<dbReference type="Gene3D" id="3.60.40.10">
    <property type="entry name" value="PPM-type phosphatase domain"/>
    <property type="match status" value="1"/>
</dbReference>
<dbReference type="PATRIC" id="fig|1398.18.peg.4146"/>
<evidence type="ECO:0000256" key="9">
    <source>
        <dbReference type="ARBA" id="ARBA00023136"/>
    </source>
</evidence>
<dbReference type="SMART" id="SM00332">
    <property type="entry name" value="PP2Cc"/>
    <property type="match status" value="1"/>
</dbReference>
<evidence type="ECO:0000313" key="19">
    <source>
        <dbReference type="Proteomes" id="UP000070376"/>
    </source>
</evidence>
<evidence type="ECO:0000313" key="17">
    <source>
        <dbReference type="EMBL" id="KWZ85778.1"/>
    </source>
</evidence>
<comment type="subcellular location">
    <subcellularLocation>
        <location evidence="1">Cell membrane</location>
        <topology evidence="1">Multi-pass membrane protein</topology>
    </subcellularLocation>
</comment>
<reference evidence="18" key="2">
    <citation type="submission" date="2015-01" db="EMBL/GenBank/DDBJ databases">
        <title>Comparative genome analysis of Bacillus coagulans HM-08, Clostridium butyricum HM-68, Bacillus subtilis HM-66 and Bacillus paralicheniformis BL-09.</title>
        <authorList>
            <person name="Zhang H."/>
        </authorList>
    </citation>
    <scope>NUCLEOTIDE SEQUENCE [LARGE SCALE GENOMIC DNA]</scope>
    <source>
        <strain evidence="18">HM-08</strain>
    </source>
</reference>
<dbReference type="Proteomes" id="UP000032024">
    <property type="component" value="Chromosome"/>
</dbReference>
<evidence type="ECO:0000259" key="15">
    <source>
        <dbReference type="PROSITE" id="PS51746"/>
    </source>
</evidence>
<reference evidence="16" key="1">
    <citation type="submission" date="2015-01" db="EMBL/GenBank/DDBJ databases">
        <title>Comparative genome analysis of Bacillus coagulans HM-08, Clostridium butyricum HM-68, Bacillus subtilis HM-66 and Bacillus licheniformis BL-09.</title>
        <authorList>
            <person name="Zhang H."/>
        </authorList>
    </citation>
    <scope>NUCLEOTIDE SEQUENCE [LARGE SCALE GENOMIC DNA]</scope>
    <source>
        <strain evidence="16">HM-08</strain>
    </source>
</reference>
<dbReference type="EC" id="3.1.3.16" evidence="2"/>
<dbReference type="EMBL" id="LRPN01000011">
    <property type="protein sequence ID" value="KWZ85778.1"/>
    <property type="molecule type" value="Genomic_DNA"/>
</dbReference>
<dbReference type="GO" id="GO:0004722">
    <property type="term" value="F:protein serine/threonine phosphatase activity"/>
    <property type="evidence" value="ECO:0007669"/>
    <property type="project" value="UniProtKB-EC"/>
</dbReference>
<feature type="transmembrane region" description="Helical" evidence="14">
    <location>
        <begin position="229"/>
        <end position="255"/>
    </location>
</feature>
<organism evidence="17 19">
    <name type="scientific">Heyndrickxia coagulans</name>
    <name type="common">Weizmannia coagulans</name>
    <dbReference type="NCBI Taxonomy" id="1398"/>
    <lineage>
        <taxon>Bacteria</taxon>
        <taxon>Bacillati</taxon>
        <taxon>Bacillota</taxon>
        <taxon>Bacilli</taxon>
        <taxon>Bacillales</taxon>
        <taxon>Bacillaceae</taxon>
        <taxon>Heyndrickxia</taxon>
    </lineage>
</organism>
<evidence type="ECO:0000256" key="2">
    <source>
        <dbReference type="ARBA" id="ARBA00013081"/>
    </source>
</evidence>
<dbReference type="GO" id="GO:0005886">
    <property type="term" value="C:plasma membrane"/>
    <property type="evidence" value="ECO:0007669"/>
    <property type="project" value="UniProtKB-SubCell"/>
</dbReference>
<comment type="function">
    <text evidence="12">Normally needed for pro-sigma E processing during sporulation but can be bypassed in vegetative cells. Activates SpoIIAA by dephosphorylation.</text>
</comment>
<dbReference type="Pfam" id="PF19732">
    <property type="entry name" value="SpoIIE_N"/>
    <property type="match status" value="1"/>
</dbReference>
<dbReference type="AlphaFoldDB" id="A0A0C5CDW7"/>
<protein>
    <recommendedName>
        <fullName evidence="13">Stage II sporulation protein E</fullName>
        <ecNumber evidence="2">3.1.3.16</ecNumber>
    </recommendedName>
</protein>
<evidence type="ECO:0000256" key="14">
    <source>
        <dbReference type="SAM" id="Phobius"/>
    </source>
</evidence>
<dbReference type="EMBL" id="CP010525">
    <property type="protein sequence ID" value="AJO24969.1"/>
    <property type="molecule type" value="Genomic_DNA"/>
</dbReference>
<evidence type="ECO:0000256" key="13">
    <source>
        <dbReference type="ARBA" id="ARBA00074959"/>
    </source>
</evidence>
<dbReference type="InterPro" id="IPR014221">
    <property type="entry name" value="SpoII_E"/>
</dbReference>
<keyword evidence="7" id="KW-0749">Sporulation</keyword>
<dbReference type="FunFam" id="3.60.40.10:FF:000100">
    <property type="entry name" value="Stage II sporulation protein E"/>
    <property type="match status" value="1"/>
</dbReference>
<feature type="transmembrane region" description="Helical" evidence="14">
    <location>
        <begin position="61"/>
        <end position="79"/>
    </location>
</feature>
<comment type="catalytic activity">
    <reaction evidence="11">
        <text>O-phospho-L-threonyl-[protein] + H2O = L-threonyl-[protein] + phosphate</text>
        <dbReference type="Rhea" id="RHEA:47004"/>
        <dbReference type="Rhea" id="RHEA-COMP:11060"/>
        <dbReference type="Rhea" id="RHEA-COMP:11605"/>
        <dbReference type="ChEBI" id="CHEBI:15377"/>
        <dbReference type="ChEBI" id="CHEBI:30013"/>
        <dbReference type="ChEBI" id="CHEBI:43474"/>
        <dbReference type="ChEBI" id="CHEBI:61977"/>
        <dbReference type="EC" id="3.1.3.16"/>
    </reaction>
</comment>
<evidence type="ECO:0000256" key="10">
    <source>
        <dbReference type="ARBA" id="ARBA00047761"/>
    </source>
</evidence>
<evidence type="ECO:0000256" key="7">
    <source>
        <dbReference type="ARBA" id="ARBA00022969"/>
    </source>
</evidence>
<evidence type="ECO:0000256" key="3">
    <source>
        <dbReference type="ARBA" id="ARBA00022475"/>
    </source>
</evidence>
<feature type="transmembrane region" description="Helical" evidence="14">
    <location>
        <begin position="86"/>
        <end position="119"/>
    </location>
</feature>
<keyword evidence="9 14" id="KW-0472">Membrane</keyword>
<dbReference type="GO" id="GO:0030435">
    <property type="term" value="P:sporulation resulting in formation of a cellular spore"/>
    <property type="evidence" value="ECO:0007669"/>
    <property type="project" value="UniProtKB-KW"/>
</dbReference>
<dbReference type="PROSITE" id="PS51746">
    <property type="entry name" value="PPM_2"/>
    <property type="match status" value="1"/>
</dbReference>
<evidence type="ECO:0000313" key="18">
    <source>
        <dbReference type="Proteomes" id="UP000032024"/>
    </source>
</evidence>
<evidence type="ECO:0000256" key="1">
    <source>
        <dbReference type="ARBA" id="ARBA00004651"/>
    </source>
</evidence>
<evidence type="ECO:0000256" key="5">
    <source>
        <dbReference type="ARBA" id="ARBA00022801"/>
    </source>
</evidence>
<dbReference type="InterPro" id="IPR001932">
    <property type="entry name" value="PPM-type_phosphatase-like_dom"/>
</dbReference>
<feature type="transmembrane region" description="Helical" evidence="14">
    <location>
        <begin position="261"/>
        <end position="278"/>
    </location>
</feature>
<dbReference type="SMART" id="SM00331">
    <property type="entry name" value="PP2C_SIG"/>
    <property type="match status" value="1"/>
</dbReference>
<accession>A0A0C5CDW7</accession>
<dbReference type="SUPFAM" id="SSF81606">
    <property type="entry name" value="PP2C-like"/>
    <property type="match status" value="1"/>
</dbReference>
<sequence>MMNLGKVERGMMEQGGHVDLEETKKEFAKGWKQLRGKFESLFIQKGISLLIIGFLLGRALILSHFTPFALPFFAAVYVMKRDKAPITLLGLTAGGLTLSVANGMYTLASTILFILVFRLFGKYHKEETRVLPFYIFAVSLVSKCAYLYLQQQFQLSFYDGLMAGVESCLTFILTMIFMQSIPILSQTRRKKTLKTEEVVSLIIVLASVLTGTIGWTVNGLSVEHIFSRYLVLLFAFVGGATVGSTVGVVTGLIFSLANVSSFYQMSLLAFAGLLCGLLKEGKRGGAAAGMLVATLLITMYGESGASLSAALYETCVSIALFFLTPSPFTAKMARHIPGTAEYMKEQQQYLRKVRDVTVHRVEQFSSVFQALSKSFSQYDHTKEEEDRERDLDYFFSNVTERTCQTCFKKEQCWAKNFDKTYDLMKMTMEDLSERDGAVSRRAHRELEKHCVRAQKVEDAINQELTFYQANQKFKKMIKESRKIVAEQLQGVSEVMGDFAKEIQRERENHQRQEEMILESLQDFGLDIDQVEIYSLESGNIDIDITLPQYSGYGECEKIIAPMLSDILGETIVVQKEEFSSQSGGLGYVTFRSARAFVVDTGVAHAAKGGGFISGDSYSMIELGSRKYAIAISDGMGNGERAHHESNETLRLLRQILESGIEEKIAIKSVNSILALRTQEEVFSTLDLAMIDLQDASSKFLKIGSTPSFIKRGDKVIKIESGNLPMGMIQEFDVDVVSRQLKAGDILIMMSDGILEGPRYIENPELWIKRKIRELETENPQEIADLLIEEVIRSRSGLIEDDMTVVVAKIKHNTPKWAAIPVSKGKRMIS</sequence>
<feature type="transmembrane region" description="Helical" evidence="14">
    <location>
        <begin position="161"/>
        <end position="178"/>
    </location>
</feature>
<keyword evidence="5" id="KW-0378">Hydrolase</keyword>
<dbReference type="PANTHER" id="PTHR43156">
    <property type="entry name" value="STAGE II SPORULATION PROTEIN E-RELATED"/>
    <property type="match status" value="1"/>
</dbReference>
<dbReference type="PANTHER" id="PTHR43156:SF2">
    <property type="entry name" value="STAGE II SPORULATION PROTEIN E"/>
    <property type="match status" value="1"/>
</dbReference>
<dbReference type="Pfam" id="PF07228">
    <property type="entry name" value="SpoIIE"/>
    <property type="match status" value="1"/>
</dbReference>